<dbReference type="AlphaFoldDB" id="T0LRF2"/>
<dbReference type="OrthoDB" id="9991317at2759"/>
<gene>
    <name evidence="1" type="ORF">CGLO_09726</name>
</gene>
<dbReference type="EMBL" id="AMYD01001957">
    <property type="protein sequence ID" value="EQB50805.1"/>
    <property type="molecule type" value="Genomic_DNA"/>
</dbReference>
<name>T0LRF2_COLGC</name>
<evidence type="ECO:0000313" key="1">
    <source>
        <dbReference type="EMBL" id="EQB50805.1"/>
    </source>
</evidence>
<sequence>MALEWLWSACVHPILQQITNDLGQKPGDTELPRIWWIGDRSASSYAFNVATSSNAEAPGSALDLVISSYTSTIKALQNARNRALSGQEQNRVDPYNLLVATMPSTPGGAPLPGVIREGQAINTAVEWHIQHHGA</sequence>
<evidence type="ECO:0000313" key="2">
    <source>
        <dbReference type="Proteomes" id="UP000015530"/>
    </source>
</evidence>
<dbReference type="STRING" id="1237896.T0LRF2"/>
<dbReference type="Proteomes" id="UP000015530">
    <property type="component" value="Unassembled WGS sequence"/>
</dbReference>
<dbReference type="HOGENOM" id="CLU_1896052_0_0_1"/>
<organism evidence="1 2">
    <name type="scientific">Colletotrichum gloeosporioides (strain Cg-14)</name>
    <name type="common">Anthracnose fungus</name>
    <name type="synonym">Glomerella cingulata</name>
    <dbReference type="NCBI Taxonomy" id="1237896"/>
    <lineage>
        <taxon>Eukaryota</taxon>
        <taxon>Fungi</taxon>
        <taxon>Dikarya</taxon>
        <taxon>Ascomycota</taxon>
        <taxon>Pezizomycotina</taxon>
        <taxon>Sordariomycetes</taxon>
        <taxon>Hypocreomycetidae</taxon>
        <taxon>Glomerellales</taxon>
        <taxon>Glomerellaceae</taxon>
        <taxon>Colletotrichum</taxon>
        <taxon>Colletotrichum gloeosporioides species complex</taxon>
    </lineage>
</organism>
<reference evidence="2" key="1">
    <citation type="journal article" date="2013" name="Mol. Plant Microbe Interact.">
        <title>Global aspects of pacC regulation of pathogenicity genes in Colletotrichum gloeosporioides as revealed by transcriptome analysis.</title>
        <authorList>
            <person name="Alkan N."/>
            <person name="Meng X."/>
            <person name="Friedlander G."/>
            <person name="Reuveni E."/>
            <person name="Sukno S."/>
            <person name="Sherman A."/>
            <person name="Thon M."/>
            <person name="Fluhr R."/>
            <person name="Prusky D."/>
        </authorList>
    </citation>
    <scope>NUCLEOTIDE SEQUENCE [LARGE SCALE GENOMIC DNA]</scope>
    <source>
        <strain evidence="2">Cg-14</strain>
    </source>
</reference>
<proteinExistence type="predicted"/>
<comment type="caution">
    <text evidence="1">The sequence shown here is derived from an EMBL/GenBank/DDBJ whole genome shotgun (WGS) entry which is preliminary data.</text>
</comment>
<accession>T0LRF2</accession>
<protein>
    <submittedName>
        <fullName evidence="1">Uncharacterized protein</fullName>
    </submittedName>
</protein>